<evidence type="ECO:0000313" key="9">
    <source>
        <dbReference type="Proteomes" id="UP000823823"/>
    </source>
</evidence>
<evidence type="ECO:0000256" key="1">
    <source>
        <dbReference type="ARBA" id="ARBA00004651"/>
    </source>
</evidence>
<feature type="region of interest" description="Disordered" evidence="6">
    <location>
        <begin position="1"/>
        <end position="24"/>
    </location>
</feature>
<dbReference type="AlphaFoldDB" id="A0A9D2RQK3"/>
<sequence>MGAGLTCENLGMSEPRDGAPVPSGPAAELPFLPSGVDVEQPPRLTPSRVVGAALSLLLVVALLIWALPWATGASWAGILASLSSLPAWALPAVLVLGAAAIGLEAVTVTVAVRGARYRTALQGHAASAALALAVPGGGMMGMYLLGWILRRTGLAIPVILTGIIAASLVEMLVTSVLIPLVGLGAYALSSLSAATGPALPGAVWAAVAAVAGALIALALTSLLLKRSVLTGLLDQLGQIMPFTHADTVLEQRDVLLATLRTRPAGLLLPTMAARLLQWVALVVAIEAVGAQVPLLLTVAIFALGRVLSLVPLTPGGAGITETVGAAALVALGVGAEASASAMLLLAVTTVAVPLVGGAVGAATAFLRAPRSSPSTP</sequence>
<evidence type="ECO:0000256" key="3">
    <source>
        <dbReference type="ARBA" id="ARBA00022692"/>
    </source>
</evidence>
<feature type="transmembrane region" description="Helical" evidence="7">
    <location>
        <begin position="124"/>
        <end position="148"/>
    </location>
</feature>
<keyword evidence="5 7" id="KW-0472">Membrane</keyword>
<evidence type="ECO:0000256" key="7">
    <source>
        <dbReference type="SAM" id="Phobius"/>
    </source>
</evidence>
<proteinExistence type="predicted"/>
<comment type="subcellular location">
    <subcellularLocation>
        <location evidence="1">Cell membrane</location>
        <topology evidence="1">Multi-pass membrane protein</topology>
    </subcellularLocation>
</comment>
<feature type="transmembrane region" description="Helical" evidence="7">
    <location>
        <begin position="315"/>
        <end position="335"/>
    </location>
</feature>
<dbReference type="InterPro" id="IPR022791">
    <property type="entry name" value="L-PG_synthase/AglD"/>
</dbReference>
<feature type="transmembrane region" description="Helical" evidence="7">
    <location>
        <begin position="199"/>
        <end position="224"/>
    </location>
</feature>
<evidence type="ECO:0000256" key="2">
    <source>
        <dbReference type="ARBA" id="ARBA00022475"/>
    </source>
</evidence>
<evidence type="ECO:0000313" key="8">
    <source>
        <dbReference type="EMBL" id="HJB11751.1"/>
    </source>
</evidence>
<organism evidence="8 9">
    <name type="scientific">Candidatus Brachybacterium merdavium</name>
    <dbReference type="NCBI Taxonomy" id="2838513"/>
    <lineage>
        <taxon>Bacteria</taxon>
        <taxon>Bacillati</taxon>
        <taxon>Actinomycetota</taxon>
        <taxon>Actinomycetes</taxon>
        <taxon>Micrococcales</taxon>
        <taxon>Dermabacteraceae</taxon>
        <taxon>Brachybacterium</taxon>
    </lineage>
</organism>
<evidence type="ECO:0000256" key="6">
    <source>
        <dbReference type="SAM" id="MobiDB-lite"/>
    </source>
</evidence>
<keyword evidence="4 7" id="KW-1133">Transmembrane helix</keyword>
<comment type="caution">
    <text evidence="8">The sequence shown here is derived from an EMBL/GenBank/DDBJ whole genome shotgun (WGS) entry which is preliminary data.</text>
</comment>
<feature type="transmembrane region" description="Helical" evidence="7">
    <location>
        <begin position="49"/>
        <end position="68"/>
    </location>
</feature>
<keyword evidence="2" id="KW-1003">Cell membrane</keyword>
<feature type="transmembrane region" description="Helical" evidence="7">
    <location>
        <begin position="341"/>
        <end position="366"/>
    </location>
</feature>
<name>A0A9D2RQK3_9MICO</name>
<accession>A0A9D2RQK3</accession>
<feature type="transmembrane region" description="Helical" evidence="7">
    <location>
        <begin position="154"/>
        <end position="187"/>
    </location>
</feature>
<dbReference type="GO" id="GO:0005886">
    <property type="term" value="C:plasma membrane"/>
    <property type="evidence" value="ECO:0007669"/>
    <property type="project" value="UniProtKB-SubCell"/>
</dbReference>
<dbReference type="Proteomes" id="UP000823823">
    <property type="component" value="Unassembled WGS sequence"/>
</dbReference>
<feature type="transmembrane region" description="Helical" evidence="7">
    <location>
        <begin position="275"/>
        <end position="303"/>
    </location>
</feature>
<dbReference type="EMBL" id="DWZH01000113">
    <property type="protein sequence ID" value="HJB11751.1"/>
    <property type="molecule type" value="Genomic_DNA"/>
</dbReference>
<keyword evidence="3 7" id="KW-0812">Transmembrane</keyword>
<protein>
    <submittedName>
        <fullName evidence="8">Flippase-like domain-containing protein</fullName>
    </submittedName>
</protein>
<reference evidence="8" key="2">
    <citation type="submission" date="2021-04" db="EMBL/GenBank/DDBJ databases">
        <authorList>
            <person name="Gilroy R."/>
        </authorList>
    </citation>
    <scope>NUCLEOTIDE SEQUENCE</scope>
    <source>
        <strain evidence="8">ChiHjej13B12-24818</strain>
    </source>
</reference>
<reference evidence="8" key="1">
    <citation type="journal article" date="2021" name="PeerJ">
        <title>Extensive microbial diversity within the chicken gut microbiome revealed by metagenomics and culture.</title>
        <authorList>
            <person name="Gilroy R."/>
            <person name="Ravi A."/>
            <person name="Getino M."/>
            <person name="Pursley I."/>
            <person name="Horton D.L."/>
            <person name="Alikhan N.F."/>
            <person name="Baker D."/>
            <person name="Gharbi K."/>
            <person name="Hall N."/>
            <person name="Watson M."/>
            <person name="Adriaenssens E.M."/>
            <person name="Foster-Nyarko E."/>
            <person name="Jarju S."/>
            <person name="Secka A."/>
            <person name="Antonio M."/>
            <person name="Oren A."/>
            <person name="Chaudhuri R.R."/>
            <person name="La Ragione R."/>
            <person name="Hildebrand F."/>
            <person name="Pallen M.J."/>
        </authorList>
    </citation>
    <scope>NUCLEOTIDE SEQUENCE</scope>
    <source>
        <strain evidence="8">ChiHjej13B12-24818</strain>
    </source>
</reference>
<dbReference type="Pfam" id="PF03706">
    <property type="entry name" value="LPG_synthase_TM"/>
    <property type="match status" value="1"/>
</dbReference>
<gene>
    <name evidence="8" type="ORF">H9786_14725</name>
</gene>
<evidence type="ECO:0000256" key="5">
    <source>
        <dbReference type="ARBA" id="ARBA00023136"/>
    </source>
</evidence>
<evidence type="ECO:0000256" key="4">
    <source>
        <dbReference type="ARBA" id="ARBA00022989"/>
    </source>
</evidence>
<feature type="transmembrane region" description="Helical" evidence="7">
    <location>
        <begin position="88"/>
        <end position="112"/>
    </location>
</feature>